<evidence type="ECO:0000256" key="3">
    <source>
        <dbReference type="ARBA" id="ARBA00022737"/>
    </source>
</evidence>
<sequence length="557" mass="61403">MNLTHTHTFQKYMFGVLSLCLAVSGELIHWVALDREQHSQHTLKVMVTDQGQPRLNSTCTVHIMVSDHNDNRPQFTHLPHSKDSTVQIWAGVPTGSLVTTVFAKDLDAGENGTVVFSMHTVDAEVQRPASFEIDSRSGDIRTTQFFSHSTQRHYTLRVTARDRGAVPLEESALIHVQVHGLDPHSLHTSNQILRHFTVKEDTAVGTVVGSAGLSDKKHLNYVISETHGNLPFGIHSSSGDIYISQPLDYESTMQEDAKVGSLAYAFRARDADGTLANSDLKYSLNYDKSTRFPFRLDSTTGSLTVTAPLDRETVASFAFTVTATDQAERKEDRRSGEVTVQLFLLDVNDNRPVLVSTDTVQVMEDVDVGSLLHHFVAIDGDEGENGLVSYVIMAGNKGMFKLEEKTGLLFLFSPLDYESQRVHRLTVRAVDQGQPALSSTQTLTVEVRDVNDQAPLFDRPVYNASVAENRDPGEAVVRVSASDGDSVGPLNPVRGPPVLTVRTFKDGFHPFLDGNQTFLGGENCPRTASSQVRWEPGKTNGASMEFCTRSPVSFDYH</sequence>
<feature type="domain" description="Cadherin" evidence="11">
    <location>
        <begin position="80"/>
        <end position="196"/>
    </location>
</feature>
<dbReference type="PANTHER" id="PTHR24028:SF326">
    <property type="entry name" value="CADHERIN EGF LAG SEVEN-PASS G-TYPE RECEPTOR 3"/>
    <property type="match status" value="1"/>
</dbReference>
<feature type="domain" description="Cadherin" evidence="11">
    <location>
        <begin position="354"/>
        <end position="457"/>
    </location>
</feature>
<dbReference type="GO" id="GO:0007156">
    <property type="term" value="P:homophilic cell adhesion via plasma membrane adhesion molecules"/>
    <property type="evidence" value="ECO:0007669"/>
    <property type="project" value="InterPro"/>
</dbReference>
<organism evidence="12 13">
    <name type="scientific">Mugilogobius chulae</name>
    <name type="common">yellowstripe goby</name>
    <dbReference type="NCBI Taxonomy" id="88201"/>
    <lineage>
        <taxon>Eukaryota</taxon>
        <taxon>Metazoa</taxon>
        <taxon>Chordata</taxon>
        <taxon>Craniata</taxon>
        <taxon>Vertebrata</taxon>
        <taxon>Euteleostomi</taxon>
        <taxon>Actinopterygii</taxon>
        <taxon>Neopterygii</taxon>
        <taxon>Teleostei</taxon>
        <taxon>Neoteleostei</taxon>
        <taxon>Acanthomorphata</taxon>
        <taxon>Gobiaria</taxon>
        <taxon>Gobiiformes</taxon>
        <taxon>Gobioidei</taxon>
        <taxon>Gobiidae</taxon>
        <taxon>Gobionellinae</taxon>
        <taxon>Mugilogobius</taxon>
    </lineage>
</organism>
<evidence type="ECO:0000256" key="9">
    <source>
        <dbReference type="PROSITE-ProRule" id="PRU00043"/>
    </source>
</evidence>
<evidence type="ECO:0000256" key="7">
    <source>
        <dbReference type="ARBA" id="ARBA00023136"/>
    </source>
</evidence>
<keyword evidence="6 10" id="KW-1133">Transmembrane helix</keyword>
<protein>
    <recommendedName>
        <fullName evidence="11">Cadherin domain-containing protein</fullName>
    </recommendedName>
</protein>
<gene>
    <name evidence="12" type="ORF">WMY93_031211</name>
</gene>
<evidence type="ECO:0000259" key="11">
    <source>
        <dbReference type="PROSITE" id="PS50268"/>
    </source>
</evidence>
<dbReference type="FunFam" id="2.60.40.60:FF:000020">
    <property type="entry name" value="Dachsous cadherin-related 1b"/>
    <property type="match status" value="1"/>
</dbReference>
<dbReference type="GO" id="GO:0007163">
    <property type="term" value="P:establishment or maintenance of cell polarity"/>
    <property type="evidence" value="ECO:0007669"/>
    <property type="project" value="UniProtKB-ARBA"/>
</dbReference>
<feature type="domain" description="Cadherin" evidence="11">
    <location>
        <begin position="33"/>
        <end position="75"/>
    </location>
</feature>
<keyword evidence="2 10" id="KW-0812">Transmembrane</keyword>
<reference evidence="13" key="1">
    <citation type="submission" date="2024-04" db="EMBL/GenBank/DDBJ databases">
        <title>Salinicola lusitanus LLJ914,a marine bacterium isolated from the Okinawa Trough.</title>
        <authorList>
            <person name="Li J."/>
        </authorList>
    </citation>
    <scope>NUCLEOTIDE SEQUENCE [LARGE SCALE GENOMIC DNA]</scope>
</reference>
<dbReference type="InterPro" id="IPR020894">
    <property type="entry name" value="Cadherin_CS"/>
</dbReference>
<dbReference type="GO" id="GO:0003007">
    <property type="term" value="P:heart morphogenesis"/>
    <property type="evidence" value="ECO:0007669"/>
    <property type="project" value="UniProtKB-ARBA"/>
</dbReference>
<keyword evidence="5" id="KW-0130">Cell adhesion</keyword>
<comment type="caution">
    <text evidence="12">The sequence shown here is derived from an EMBL/GenBank/DDBJ whole genome shotgun (WGS) entry which is preliminary data.</text>
</comment>
<evidence type="ECO:0000256" key="4">
    <source>
        <dbReference type="ARBA" id="ARBA00022837"/>
    </source>
</evidence>
<name>A0AAW0MEQ2_9GOBI</name>
<comment type="subcellular location">
    <subcellularLocation>
        <location evidence="1">Membrane</location>
        <topology evidence="1">Single-pass membrane protein</topology>
    </subcellularLocation>
</comment>
<keyword evidence="3" id="KW-0677">Repeat</keyword>
<evidence type="ECO:0000256" key="1">
    <source>
        <dbReference type="ARBA" id="ARBA00004167"/>
    </source>
</evidence>
<dbReference type="Pfam" id="PF00028">
    <property type="entry name" value="Cadherin"/>
    <property type="match status" value="3"/>
</dbReference>
<dbReference type="Gene3D" id="2.60.40.60">
    <property type="entry name" value="Cadherins"/>
    <property type="match status" value="6"/>
</dbReference>
<evidence type="ECO:0000313" key="12">
    <source>
        <dbReference type="EMBL" id="KAK7878165.1"/>
    </source>
</evidence>
<dbReference type="EMBL" id="JBBPFD010000599">
    <property type="protein sequence ID" value="KAK7878165.1"/>
    <property type="molecule type" value="Genomic_DNA"/>
</dbReference>
<feature type="transmembrane region" description="Helical" evidence="10">
    <location>
        <begin position="12"/>
        <end position="33"/>
    </location>
</feature>
<dbReference type="InterPro" id="IPR050174">
    <property type="entry name" value="Protocadherin/Cadherin-CA"/>
</dbReference>
<dbReference type="FunFam" id="2.60.40.60:FF:000116">
    <property type="entry name" value="Dachsous cadherin-related 2"/>
    <property type="match status" value="1"/>
</dbReference>
<dbReference type="PROSITE" id="PS00232">
    <property type="entry name" value="CADHERIN_1"/>
    <property type="match status" value="1"/>
</dbReference>
<evidence type="ECO:0000313" key="13">
    <source>
        <dbReference type="Proteomes" id="UP001460270"/>
    </source>
</evidence>
<dbReference type="GO" id="GO:0005509">
    <property type="term" value="F:calcium ion binding"/>
    <property type="evidence" value="ECO:0007669"/>
    <property type="project" value="UniProtKB-UniRule"/>
</dbReference>
<accession>A0AAW0MEQ2</accession>
<keyword evidence="7 10" id="KW-0472">Membrane</keyword>
<proteinExistence type="predicted"/>
<dbReference type="AlphaFoldDB" id="A0AAW0MEQ2"/>
<dbReference type="GO" id="GO:0048729">
    <property type="term" value="P:tissue morphogenesis"/>
    <property type="evidence" value="ECO:0007669"/>
    <property type="project" value="UniProtKB-ARBA"/>
</dbReference>
<keyword evidence="8" id="KW-0325">Glycoprotein</keyword>
<evidence type="ECO:0000256" key="5">
    <source>
        <dbReference type="ARBA" id="ARBA00022889"/>
    </source>
</evidence>
<evidence type="ECO:0000256" key="8">
    <source>
        <dbReference type="ARBA" id="ARBA00023180"/>
    </source>
</evidence>
<keyword evidence="13" id="KW-1185">Reference proteome</keyword>
<keyword evidence="4 9" id="KW-0106">Calcium</keyword>
<dbReference type="CDD" id="cd11304">
    <property type="entry name" value="Cadherin_repeat"/>
    <property type="match status" value="5"/>
</dbReference>
<dbReference type="FunFam" id="2.60.40.60:FF:000081">
    <property type="entry name" value="protocadherin Fat 4"/>
    <property type="match status" value="1"/>
</dbReference>
<evidence type="ECO:0000256" key="6">
    <source>
        <dbReference type="ARBA" id="ARBA00022989"/>
    </source>
</evidence>
<evidence type="ECO:0000256" key="2">
    <source>
        <dbReference type="ARBA" id="ARBA00022692"/>
    </source>
</evidence>
<evidence type="ECO:0000256" key="10">
    <source>
        <dbReference type="SAM" id="Phobius"/>
    </source>
</evidence>
<feature type="domain" description="Cadherin" evidence="11">
    <location>
        <begin position="245"/>
        <end position="354"/>
    </location>
</feature>
<dbReference type="SMART" id="SM00112">
    <property type="entry name" value="CA"/>
    <property type="match status" value="4"/>
</dbReference>
<dbReference type="PROSITE" id="PS50268">
    <property type="entry name" value="CADHERIN_2"/>
    <property type="match status" value="4"/>
</dbReference>
<dbReference type="InterPro" id="IPR015919">
    <property type="entry name" value="Cadherin-like_sf"/>
</dbReference>
<dbReference type="Proteomes" id="UP001460270">
    <property type="component" value="Unassembled WGS sequence"/>
</dbReference>
<dbReference type="InterPro" id="IPR002126">
    <property type="entry name" value="Cadherin-like_dom"/>
</dbReference>
<dbReference type="SUPFAM" id="SSF49313">
    <property type="entry name" value="Cadherin-like"/>
    <property type="match status" value="6"/>
</dbReference>
<dbReference type="PANTHER" id="PTHR24028">
    <property type="entry name" value="CADHERIN-87A"/>
    <property type="match status" value="1"/>
</dbReference>
<dbReference type="PRINTS" id="PR00205">
    <property type="entry name" value="CADHERIN"/>
</dbReference>
<dbReference type="GO" id="GO:0005886">
    <property type="term" value="C:plasma membrane"/>
    <property type="evidence" value="ECO:0007669"/>
    <property type="project" value="InterPro"/>
</dbReference>